<accession>A0A8H3RW50</accession>
<dbReference type="GO" id="GO:0020037">
    <property type="term" value="F:heme binding"/>
    <property type="evidence" value="ECO:0007669"/>
    <property type="project" value="InterPro"/>
</dbReference>
<dbReference type="GO" id="GO:0004497">
    <property type="term" value="F:monooxygenase activity"/>
    <property type="evidence" value="ECO:0007669"/>
    <property type="project" value="UniProtKB-KW"/>
</dbReference>
<dbReference type="PROSITE" id="PS00086">
    <property type="entry name" value="CYTOCHROME_P450"/>
    <property type="match status" value="1"/>
</dbReference>
<dbReference type="Gene3D" id="1.10.630.10">
    <property type="entry name" value="Cytochrome P450"/>
    <property type="match status" value="1"/>
</dbReference>
<keyword evidence="8" id="KW-0472">Membrane</keyword>
<comment type="caution">
    <text evidence="9">The sequence shown here is derived from an EMBL/GenBank/DDBJ whole genome shotgun (WGS) entry which is preliminary data.</text>
</comment>
<keyword evidence="8" id="KW-0812">Transmembrane</keyword>
<comment type="cofactor">
    <cofactor evidence="1 6">
        <name>heme</name>
        <dbReference type="ChEBI" id="CHEBI:30413"/>
    </cofactor>
</comment>
<feature type="binding site" description="axial binding residue" evidence="6">
    <location>
        <position position="324"/>
    </location>
    <ligand>
        <name>heme</name>
        <dbReference type="ChEBI" id="CHEBI:30413"/>
    </ligand>
    <ligandPart>
        <name>Fe</name>
        <dbReference type="ChEBI" id="CHEBI:18248"/>
    </ligandPart>
</feature>
<name>A0A8H3RW50_9EURO</name>
<evidence type="ECO:0000256" key="6">
    <source>
        <dbReference type="PIRSR" id="PIRSR602403-1"/>
    </source>
</evidence>
<evidence type="ECO:0000256" key="8">
    <source>
        <dbReference type="SAM" id="Phobius"/>
    </source>
</evidence>
<keyword evidence="5 6" id="KW-0408">Iron</keyword>
<dbReference type="PRINTS" id="PR00385">
    <property type="entry name" value="P450"/>
</dbReference>
<proteinExistence type="inferred from homology"/>
<reference evidence="9 10" key="1">
    <citation type="submission" date="2020-01" db="EMBL/GenBank/DDBJ databases">
        <title>Draft genome sequence of Aspergillus udagawae IFM 46972.</title>
        <authorList>
            <person name="Takahashi H."/>
            <person name="Yaguchi T."/>
        </authorList>
    </citation>
    <scope>NUCLEOTIDE SEQUENCE [LARGE SCALE GENOMIC DNA]</scope>
    <source>
        <strain evidence="9 10">IFM 46972</strain>
    </source>
</reference>
<keyword evidence="3 6" id="KW-0479">Metal-binding</keyword>
<keyword evidence="6 7" id="KW-0349">Heme</keyword>
<dbReference type="EMBL" id="BLKC01000023">
    <property type="protein sequence ID" value="GFF34382.1"/>
    <property type="molecule type" value="Genomic_DNA"/>
</dbReference>
<evidence type="ECO:0000256" key="1">
    <source>
        <dbReference type="ARBA" id="ARBA00001971"/>
    </source>
</evidence>
<keyword evidence="4 7" id="KW-0560">Oxidoreductase</keyword>
<dbReference type="PRINTS" id="PR00465">
    <property type="entry name" value="EP450IV"/>
</dbReference>
<evidence type="ECO:0000256" key="3">
    <source>
        <dbReference type="ARBA" id="ARBA00022723"/>
    </source>
</evidence>
<dbReference type="InterPro" id="IPR001128">
    <property type="entry name" value="Cyt_P450"/>
</dbReference>
<dbReference type="AlphaFoldDB" id="A0A8H3RW50"/>
<gene>
    <name evidence="9" type="ORF">IFM46972_04205</name>
</gene>
<dbReference type="Pfam" id="PF00067">
    <property type="entry name" value="p450"/>
    <property type="match status" value="1"/>
</dbReference>
<organism evidence="9 10">
    <name type="scientific">Aspergillus udagawae</name>
    <dbReference type="NCBI Taxonomy" id="91492"/>
    <lineage>
        <taxon>Eukaryota</taxon>
        <taxon>Fungi</taxon>
        <taxon>Dikarya</taxon>
        <taxon>Ascomycota</taxon>
        <taxon>Pezizomycotina</taxon>
        <taxon>Eurotiomycetes</taxon>
        <taxon>Eurotiomycetidae</taxon>
        <taxon>Eurotiales</taxon>
        <taxon>Aspergillaceae</taxon>
        <taxon>Aspergillus</taxon>
        <taxon>Aspergillus subgen. Fumigati</taxon>
    </lineage>
</organism>
<protein>
    <submittedName>
        <fullName evidence="9">Cytochrome P450</fullName>
    </submittedName>
</protein>
<evidence type="ECO:0000313" key="10">
    <source>
        <dbReference type="Proteomes" id="UP000465221"/>
    </source>
</evidence>
<dbReference type="Proteomes" id="UP000465221">
    <property type="component" value="Unassembled WGS sequence"/>
</dbReference>
<dbReference type="InterPro" id="IPR050121">
    <property type="entry name" value="Cytochrome_P450_monoxygenase"/>
</dbReference>
<sequence length="387" mass="43919">MGLQYLGIRPTRSLYSTFWNKSVKLMDLLVSSVQNDQSHTVGTESFISTRELDGLLIRFALDNAGLSILGRDLNTLQGQESELTSLFEMLTNSSFSKRLYFGLIDIFPRWIVRRLPLKAIQKNSGALDRLQVLCKRFVDEKRVQPVDEATQPRDVVSNLIQWEQFSPEELAFYVFMYLLLGLLWTIYLLAKNRETQSQLRKEIRARIPSGAAATYTDDAIRRVIENTPLLDAVCSESVRLYPALQRVVRIASKDSQILGTAIPKGTMILLTPWVINRSPYLWGADAEEFNAYRWIDSKTGAFTHRGGAVQDHCMMSFGQGQTACVGKEYGLAEMKVFIAVLLSTFDIELVEPAKAVFPDSIGPHKPVDDIKLRLKKTRMFLMLIIRL</sequence>
<dbReference type="InterPro" id="IPR002403">
    <property type="entry name" value="Cyt_P450_E_grp-IV"/>
</dbReference>
<keyword evidence="8" id="KW-1133">Transmembrane helix</keyword>
<dbReference type="SUPFAM" id="SSF48264">
    <property type="entry name" value="Cytochrome P450"/>
    <property type="match status" value="1"/>
</dbReference>
<keyword evidence="7" id="KW-0503">Monooxygenase</keyword>
<feature type="transmembrane region" description="Helical" evidence="8">
    <location>
        <begin position="170"/>
        <end position="190"/>
    </location>
</feature>
<dbReference type="GO" id="GO:0005506">
    <property type="term" value="F:iron ion binding"/>
    <property type="evidence" value="ECO:0007669"/>
    <property type="project" value="InterPro"/>
</dbReference>
<dbReference type="PANTHER" id="PTHR24305:SF166">
    <property type="entry name" value="CYTOCHROME P450 12A4, MITOCHONDRIAL-RELATED"/>
    <property type="match status" value="1"/>
</dbReference>
<evidence type="ECO:0000256" key="5">
    <source>
        <dbReference type="ARBA" id="ARBA00023004"/>
    </source>
</evidence>
<evidence type="ECO:0000256" key="4">
    <source>
        <dbReference type="ARBA" id="ARBA00023002"/>
    </source>
</evidence>
<dbReference type="InterPro" id="IPR017972">
    <property type="entry name" value="Cyt_P450_CS"/>
</dbReference>
<evidence type="ECO:0000256" key="7">
    <source>
        <dbReference type="RuleBase" id="RU000461"/>
    </source>
</evidence>
<evidence type="ECO:0000313" key="9">
    <source>
        <dbReference type="EMBL" id="GFF34382.1"/>
    </source>
</evidence>
<evidence type="ECO:0000256" key="2">
    <source>
        <dbReference type="ARBA" id="ARBA00010617"/>
    </source>
</evidence>
<dbReference type="InterPro" id="IPR036396">
    <property type="entry name" value="Cyt_P450_sf"/>
</dbReference>
<dbReference type="GO" id="GO:0016705">
    <property type="term" value="F:oxidoreductase activity, acting on paired donors, with incorporation or reduction of molecular oxygen"/>
    <property type="evidence" value="ECO:0007669"/>
    <property type="project" value="InterPro"/>
</dbReference>
<comment type="similarity">
    <text evidence="2 7">Belongs to the cytochrome P450 family.</text>
</comment>
<dbReference type="PANTHER" id="PTHR24305">
    <property type="entry name" value="CYTOCHROME P450"/>
    <property type="match status" value="1"/>
</dbReference>